<evidence type="ECO:0000313" key="10">
    <source>
        <dbReference type="Proteomes" id="UP001589654"/>
    </source>
</evidence>
<dbReference type="Pfam" id="PF04066">
    <property type="entry name" value="MrpF_PhaF"/>
    <property type="match status" value="1"/>
</dbReference>
<keyword evidence="6 8" id="KW-1133">Transmembrane helix</keyword>
<feature type="transmembrane region" description="Helical" evidence="8">
    <location>
        <begin position="39"/>
        <end position="59"/>
    </location>
</feature>
<evidence type="ECO:0000256" key="3">
    <source>
        <dbReference type="ARBA" id="ARBA00022448"/>
    </source>
</evidence>
<dbReference type="Proteomes" id="UP001589654">
    <property type="component" value="Unassembled WGS sequence"/>
</dbReference>
<protein>
    <submittedName>
        <fullName evidence="9">Monovalent cation/H+ antiporter complex subunit F</fullName>
    </submittedName>
</protein>
<keyword evidence="7 8" id="KW-0472">Membrane</keyword>
<organism evidence="9 10">
    <name type="scientific">Echinicola jeungdonensis</name>
    <dbReference type="NCBI Taxonomy" id="709343"/>
    <lineage>
        <taxon>Bacteria</taxon>
        <taxon>Pseudomonadati</taxon>
        <taxon>Bacteroidota</taxon>
        <taxon>Cytophagia</taxon>
        <taxon>Cytophagales</taxon>
        <taxon>Cyclobacteriaceae</taxon>
        <taxon>Echinicola</taxon>
    </lineage>
</organism>
<accession>A0ABV5J298</accession>
<evidence type="ECO:0000256" key="5">
    <source>
        <dbReference type="ARBA" id="ARBA00022692"/>
    </source>
</evidence>
<evidence type="ECO:0000256" key="2">
    <source>
        <dbReference type="ARBA" id="ARBA00009212"/>
    </source>
</evidence>
<evidence type="ECO:0000256" key="1">
    <source>
        <dbReference type="ARBA" id="ARBA00004651"/>
    </source>
</evidence>
<gene>
    <name evidence="9" type="ORF">ACFFUR_00745</name>
</gene>
<name>A0ABV5J298_9BACT</name>
<comment type="caution">
    <text evidence="9">The sequence shown here is derived from an EMBL/GenBank/DDBJ whole genome shotgun (WGS) entry which is preliminary data.</text>
</comment>
<keyword evidence="3" id="KW-0813">Transport</keyword>
<comment type="similarity">
    <text evidence="2">Belongs to the CPA3 antiporters (TC 2.A.63) subunit F family.</text>
</comment>
<keyword evidence="5 8" id="KW-0812">Transmembrane</keyword>
<evidence type="ECO:0000256" key="7">
    <source>
        <dbReference type="ARBA" id="ARBA00023136"/>
    </source>
</evidence>
<feature type="transmembrane region" description="Helical" evidence="8">
    <location>
        <begin position="6"/>
        <end position="27"/>
    </location>
</feature>
<evidence type="ECO:0000256" key="4">
    <source>
        <dbReference type="ARBA" id="ARBA00022475"/>
    </source>
</evidence>
<dbReference type="PANTHER" id="PTHR34702">
    <property type="entry name" value="NA(+)/H(+) ANTIPORTER SUBUNIT F1"/>
    <property type="match status" value="1"/>
</dbReference>
<reference evidence="9 10" key="1">
    <citation type="submission" date="2024-09" db="EMBL/GenBank/DDBJ databases">
        <authorList>
            <person name="Sun Q."/>
            <person name="Mori K."/>
        </authorList>
    </citation>
    <scope>NUCLEOTIDE SEQUENCE [LARGE SCALE GENOMIC DNA]</scope>
    <source>
        <strain evidence="9 10">CECT 7682</strain>
    </source>
</reference>
<sequence length="90" mass="9900">MSIYYLLLTLAIGVLFIGVMLTMIRFLIGPTLPDRIISLDLLSSMLIGILALYSIVSGVDSTLEVALVLSLITFLGTMVFANYLIEKMKK</sequence>
<dbReference type="PANTHER" id="PTHR34702:SF1">
    <property type="entry name" value="NA(+)_H(+) ANTIPORTER SUBUNIT F"/>
    <property type="match status" value="1"/>
</dbReference>
<proteinExistence type="inferred from homology"/>
<evidence type="ECO:0000256" key="8">
    <source>
        <dbReference type="SAM" id="Phobius"/>
    </source>
</evidence>
<dbReference type="RefSeq" id="WP_290249656.1">
    <property type="nucleotide sequence ID" value="NZ_JAUFQT010000002.1"/>
</dbReference>
<keyword evidence="4" id="KW-1003">Cell membrane</keyword>
<evidence type="ECO:0000256" key="6">
    <source>
        <dbReference type="ARBA" id="ARBA00022989"/>
    </source>
</evidence>
<comment type="subcellular location">
    <subcellularLocation>
        <location evidence="1">Cell membrane</location>
        <topology evidence="1">Multi-pass membrane protein</topology>
    </subcellularLocation>
</comment>
<feature type="transmembrane region" description="Helical" evidence="8">
    <location>
        <begin position="65"/>
        <end position="85"/>
    </location>
</feature>
<dbReference type="InterPro" id="IPR007208">
    <property type="entry name" value="MrpF/PhaF-like"/>
</dbReference>
<dbReference type="EMBL" id="JBHMEW010000005">
    <property type="protein sequence ID" value="MFB9210320.1"/>
    <property type="molecule type" value="Genomic_DNA"/>
</dbReference>
<keyword evidence="10" id="KW-1185">Reference proteome</keyword>
<evidence type="ECO:0000313" key="9">
    <source>
        <dbReference type="EMBL" id="MFB9210320.1"/>
    </source>
</evidence>